<dbReference type="AlphaFoldDB" id="A0AB39M7Q7"/>
<keyword evidence="2" id="KW-0812">Transmembrane</keyword>
<feature type="region of interest" description="Disordered" evidence="1">
    <location>
        <begin position="76"/>
        <end position="97"/>
    </location>
</feature>
<name>A0AB39M7Q7_9ACTN</name>
<keyword evidence="2" id="KW-1133">Transmembrane helix</keyword>
<gene>
    <name evidence="3" type="ORF">AB5J58_21105</name>
</gene>
<evidence type="ECO:0000313" key="3">
    <source>
        <dbReference type="EMBL" id="XDQ02551.1"/>
    </source>
</evidence>
<evidence type="ECO:0000256" key="1">
    <source>
        <dbReference type="SAM" id="MobiDB-lite"/>
    </source>
</evidence>
<dbReference type="RefSeq" id="WP_369188667.1">
    <property type="nucleotide sequence ID" value="NZ_CP163431.1"/>
</dbReference>
<evidence type="ECO:0000256" key="2">
    <source>
        <dbReference type="SAM" id="Phobius"/>
    </source>
</evidence>
<organism evidence="3">
    <name type="scientific">Streptomyces sp. R08</name>
    <dbReference type="NCBI Taxonomy" id="3238624"/>
    <lineage>
        <taxon>Bacteria</taxon>
        <taxon>Bacillati</taxon>
        <taxon>Actinomycetota</taxon>
        <taxon>Actinomycetes</taxon>
        <taxon>Kitasatosporales</taxon>
        <taxon>Streptomycetaceae</taxon>
        <taxon>Streptomyces</taxon>
    </lineage>
</organism>
<accession>A0AB39M7Q7</accession>
<sequence length="97" mass="10323">MTFALEIARSVLPDRSRTVNAILLLTVPLAAVAATVTTIVLVLIPHPTMVLGALLSSAGISLTAWLRRRLDRRATPPHLDGVADDPESPDPSNPQLP</sequence>
<proteinExistence type="predicted"/>
<feature type="transmembrane region" description="Helical" evidence="2">
    <location>
        <begin position="21"/>
        <end position="43"/>
    </location>
</feature>
<feature type="transmembrane region" description="Helical" evidence="2">
    <location>
        <begin position="49"/>
        <end position="66"/>
    </location>
</feature>
<protein>
    <submittedName>
        <fullName evidence="3">Uncharacterized protein</fullName>
    </submittedName>
</protein>
<dbReference type="EMBL" id="CP163431">
    <property type="protein sequence ID" value="XDQ02551.1"/>
    <property type="molecule type" value="Genomic_DNA"/>
</dbReference>
<keyword evidence="2" id="KW-0472">Membrane</keyword>
<reference evidence="3" key="1">
    <citation type="submission" date="2024-07" db="EMBL/GenBank/DDBJ databases">
        <authorList>
            <person name="Yu S.T."/>
        </authorList>
    </citation>
    <scope>NUCLEOTIDE SEQUENCE</scope>
    <source>
        <strain evidence="3">R08</strain>
    </source>
</reference>